<feature type="domain" description="Manganese/iron superoxide dismutase N-terminal" evidence="9">
    <location>
        <begin position="22"/>
        <end position="105"/>
    </location>
</feature>
<evidence type="ECO:0000256" key="8">
    <source>
        <dbReference type="SAM" id="SignalP"/>
    </source>
</evidence>
<dbReference type="SUPFAM" id="SSF54719">
    <property type="entry name" value="Fe,Mn superoxide dismutase (SOD), C-terminal domain"/>
    <property type="match status" value="1"/>
</dbReference>
<keyword evidence="7" id="KW-0408">Iron</keyword>
<dbReference type="PANTHER" id="PTHR43595:SF2">
    <property type="entry name" value="SMALL RIBOSOMAL SUBUNIT PROTEIN MS42"/>
    <property type="match status" value="1"/>
</dbReference>
<dbReference type="PRINTS" id="PR01703">
    <property type="entry name" value="MNSODISMTASE"/>
</dbReference>
<evidence type="ECO:0000259" key="9">
    <source>
        <dbReference type="Pfam" id="PF00081"/>
    </source>
</evidence>
<dbReference type="Pfam" id="PF00081">
    <property type="entry name" value="Sod_Fe_N"/>
    <property type="match status" value="1"/>
</dbReference>
<name>A0A812RMG6_9DINO</name>
<dbReference type="GO" id="GO:0046872">
    <property type="term" value="F:metal ion binding"/>
    <property type="evidence" value="ECO:0007669"/>
    <property type="project" value="UniProtKB-KW"/>
</dbReference>
<dbReference type="InterPro" id="IPR036314">
    <property type="entry name" value="SOD_C_sf"/>
</dbReference>
<evidence type="ECO:0000256" key="1">
    <source>
        <dbReference type="ARBA" id="ARBA00001962"/>
    </source>
</evidence>
<dbReference type="OrthoDB" id="239262at2759"/>
<evidence type="ECO:0000256" key="2">
    <source>
        <dbReference type="ARBA" id="ARBA00008714"/>
    </source>
</evidence>
<keyword evidence="8" id="KW-0732">Signal</keyword>
<protein>
    <recommendedName>
        <fullName evidence="4">Superoxide dismutase [Fe]</fullName>
        <ecNumber evidence="3">1.15.1.1</ecNumber>
    </recommendedName>
</protein>
<evidence type="ECO:0000256" key="5">
    <source>
        <dbReference type="ARBA" id="ARBA00022723"/>
    </source>
</evidence>
<evidence type="ECO:0000256" key="7">
    <source>
        <dbReference type="ARBA" id="ARBA00023004"/>
    </source>
</evidence>
<comment type="caution">
    <text evidence="11">The sequence shown here is derived from an EMBL/GenBank/DDBJ whole genome shotgun (WGS) entry which is preliminary data.</text>
</comment>
<feature type="domain" description="Manganese/iron superoxide dismutase C-terminal" evidence="10">
    <location>
        <begin position="115"/>
        <end position="211"/>
    </location>
</feature>
<evidence type="ECO:0000313" key="12">
    <source>
        <dbReference type="Proteomes" id="UP000604046"/>
    </source>
</evidence>
<keyword evidence="6" id="KW-0560">Oxidoreductase</keyword>
<keyword evidence="5" id="KW-0479">Metal-binding</keyword>
<evidence type="ECO:0000259" key="10">
    <source>
        <dbReference type="Pfam" id="PF02777"/>
    </source>
</evidence>
<gene>
    <name evidence="11" type="primary">sodA</name>
    <name evidence="11" type="ORF">SNAT2548_LOCUS24267</name>
</gene>
<keyword evidence="12" id="KW-1185">Reference proteome</keyword>
<dbReference type="PANTHER" id="PTHR43595">
    <property type="entry name" value="37S RIBOSOMAL PROTEIN S26, MITOCHONDRIAL"/>
    <property type="match status" value="1"/>
</dbReference>
<dbReference type="GO" id="GO:0005737">
    <property type="term" value="C:cytoplasm"/>
    <property type="evidence" value="ECO:0007669"/>
    <property type="project" value="TreeGrafter"/>
</dbReference>
<evidence type="ECO:0000256" key="6">
    <source>
        <dbReference type="ARBA" id="ARBA00023002"/>
    </source>
</evidence>
<proteinExistence type="inferred from homology"/>
<dbReference type="InterPro" id="IPR019831">
    <property type="entry name" value="Mn/Fe_SOD_N"/>
</dbReference>
<dbReference type="PROSITE" id="PS00088">
    <property type="entry name" value="SOD_MN"/>
    <property type="match status" value="1"/>
</dbReference>
<sequence length="275" mass="29507">MAGLRFWLVSLAASGLHAGDVFTLPALPYEYDALEPHIDAETMKIHHGKHHAAYVAGLNAAISKSANDGSMAALTKLQSEAVKVGAAHRNHGGGHYNHALFWVNLAPASSSSEPSPDLAAAIEDKFGSLEGLKEAFAKVAMSRFGSGWAWLGVTPQGTLAVTSTANQDNPLMEGLEYKVEKMIPILGLDVWEHAYYLKYQNRRADYVALLQDLAVQFSLSLPAPSSSEVSAFWSIVNWKKAEFGMFACGFMEAAMTFARGQPVPPTPTGGALFAP</sequence>
<dbReference type="InterPro" id="IPR019832">
    <property type="entry name" value="Mn/Fe_SOD_C"/>
</dbReference>
<evidence type="ECO:0000256" key="3">
    <source>
        <dbReference type="ARBA" id="ARBA00012682"/>
    </source>
</evidence>
<accession>A0A812RMG6</accession>
<dbReference type="Gene3D" id="1.10.287.990">
    <property type="entry name" value="Fe,Mn superoxide dismutase (SOD) domain"/>
    <property type="match status" value="1"/>
</dbReference>
<dbReference type="SUPFAM" id="SSF46609">
    <property type="entry name" value="Fe,Mn superoxide dismutase (SOD), N-terminal domain"/>
    <property type="match status" value="1"/>
</dbReference>
<dbReference type="EMBL" id="CAJNDS010002352">
    <property type="protein sequence ID" value="CAE7445615.1"/>
    <property type="molecule type" value="Genomic_DNA"/>
</dbReference>
<feature type="signal peptide" evidence="8">
    <location>
        <begin position="1"/>
        <end position="18"/>
    </location>
</feature>
<reference evidence="11" key="1">
    <citation type="submission" date="2021-02" db="EMBL/GenBank/DDBJ databases">
        <authorList>
            <person name="Dougan E. K."/>
            <person name="Rhodes N."/>
            <person name="Thang M."/>
            <person name="Chan C."/>
        </authorList>
    </citation>
    <scope>NUCLEOTIDE SEQUENCE</scope>
</reference>
<dbReference type="AlphaFoldDB" id="A0A812RMG6"/>
<dbReference type="InterPro" id="IPR019833">
    <property type="entry name" value="Mn/Fe_SOD_BS"/>
</dbReference>
<comment type="similarity">
    <text evidence="2">Belongs to the iron/manganese superoxide dismutase family.</text>
</comment>
<dbReference type="Gene3D" id="3.55.40.20">
    <property type="entry name" value="Iron/manganese superoxide dismutase, C-terminal domain"/>
    <property type="match status" value="1"/>
</dbReference>
<comment type="cofactor">
    <cofactor evidence="1">
        <name>Fe cation</name>
        <dbReference type="ChEBI" id="CHEBI:24875"/>
    </cofactor>
</comment>
<dbReference type="EC" id="1.15.1.1" evidence="3"/>
<evidence type="ECO:0000313" key="11">
    <source>
        <dbReference type="EMBL" id="CAE7445615.1"/>
    </source>
</evidence>
<organism evidence="11 12">
    <name type="scientific">Symbiodinium natans</name>
    <dbReference type="NCBI Taxonomy" id="878477"/>
    <lineage>
        <taxon>Eukaryota</taxon>
        <taxon>Sar</taxon>
        <taxon>Alveolata</taxon>
        <taxon>Dinophyceae</taxon>
        <taxon>Suessiales</taxon>
        <taxon>Symbiodiniaceae</taxon>
        <taxon>Symbiodinium</taxon>
    </lineage>
</organism>
<dbReference type="GO" id="GO:0004784">
    <property type="term" value="F:superoxide dismutase activity"/>
    <property type="evidence" value="ECO:0007669"/>
    <property type="project" value="UniProtKB-EC"/>
</dbReference>
<dbReference type="Pfam" id="PF02777">
    <property type="entry name" value="Sod_Fe_C"/>
    <property type="match status" value="1"/>
</dbReference>
<dbReference type="InterPro" id="IPR036324">
    <property type="entry name" value="Mn/Fe_SOD_N_sf"/>
</dbReference>
<feature type="chain" id="PRO_5032952469" description="Superoxide dismutase [Fe]" evidence="8">
    <location>
        <begin position="19"/>
        <end position="275"/>
    </location>
</feature>
<evidence type="ECO:0000256" key="4">
    <source>
        <dbReference type="ARBA" id="ARBA00014767"/>
    </source>
</evidence>
<dbReference type="Proteomes" id="UP000604046">
    <property type="component" value="Unassembled WGS sequence"/>
</dbReference>
<dbReference type="InterPro" id="IPR001189">
    <property type="entry name" value="Mn/Fe_SOD"/>
</dbReference>